<dbReference type="RefSeq" id="WP_147189600.1">
    <property type="nucleotide sequence ID" value="NZ_CP042435.1"/>
</dbReference>
<keyword evidence="2" id="KW-0808">Transferase</keyword>
<dbReference type="NCBIfam" id="TIGR03725">
    <property type="entry name" value="T6A_YeaZ"/>
    <property type="match status" value="1"/>
</dbReference>
<sequence length="236" mass="25999">MALLLNIDTATTYAGVCISNNMEILATEESRDQKNHGSFVQPAIQKLLKQVNISPGAINAIVLSAGPGSYTGLRVGLATAKGLCYALQKPLIMINTLEVMAYASIFAYSNFQVGSRDLLFCPMIDARRMEVFTALYNAQLKCLSKPAALVLTEMSAGFLPDNKQIVFSGSGSRKFKNINLRENAVFIENEHSVHHLAVLGAKAFNKNEFTELAYSEPFYIKEFFNPQHGIKIKNLL</sequence>
<gene>
    <name evidence="2" type="primary">tsaB</name>
    <name evidence="2" type="ORF">FRZ67_10975</name>
</gene>
<dbReference type="Proteomes" id="UP000321533">
    <property type="component" value="Chromosome"/>
</dbReference>
<keyword evidence="3" id="KW-1185">Reference proteome</keyword>
<dbReference type="GO" id="GO:0016740">
    <property type="term" value="F:transferase activity"/>
    <property type="evidence" value="ECO:0007669"/>
    <property type="project" value="UniProtKB-KW"/>
</dbReference>
<dbReference type="GO" id="GO:0005829">
    <property type="term" value="C:cytosol"/>
    <property type="evidence" value="ECO:0007669"/>
    <property type="project" value="TreeGrafter"/>
</dbReference>
<dbReference type="SUPFAM" id="SSF53067">
    <property type="entry name" value="Actin-like ATPase domain"/>
    <property type="match status" value="2"/>
</dbReference>
<dbReference type="InterPro" id="IPR022496">
    <property type="entry name" value="T6A_TsaB"/>
</dbReference>
<dbReference type="KEGG" id="pgin:FRZ67_10975"/>
<dbReference type="InterPro" id="IPR000905">
    <property type="entry name" value="Gcp-like_dom"/>
</dbReference>
<evidence type="ECO:0000259" key="1">
    <source>
        <dbReference type="Pfam" id="PF00814"/>
    </source>
</evidence>
<dbReference type="CDD" id="cd24032">
    <property type="entry name" value="ASKHA_NBD_TsaB"/>
    <property type="match status" value="1"/>
</dbReference>
<evidence type="ECO:0000313" key="3">
    <source>
        <dbReference type="Proteomes" id="UP000321533"/>
    </source>
</evidence>
<dbReference type="InterPro" id="IPR043129">
    <property type="entry name" value="ATPase_NBD"/>
</dbReference>
<dbReference type="PANTHER" id="PTHR11735">
    <property type="entry name" value="TRNA N6-ADENOSINE THREONYLCARBAMOYLTRANSFERASE"/>
    <property type="match status" value="1"/>
</dbReference>
<reference evidence="2 3" key="1">
    <citation type="journal article" date="2016" name="Int. J. Syst. Evol. Microbiol.">
        <title>Panacibacter ginsenosidivorans gen. nov., sp. nov., with ginsenoside converting activity isolated from soil of a ginseng field.</title>
        <authorList>
            <person name="Siddiqi M.Z."/>
            <person name="Muhammad Shafi S."/>
            <person name="Choi K.D."/>
            <person name="Im W.T."/>
        </authorList>
    </citation>
    <scope>NUCLEOTIDE SEQUENCE [LARGE SCALE GENOMIC DNA]</scope>
    <source>
        <strain evidence="2 3">Gsoil1550</strain>
    </source>
</reference>
<organism evidence="2 3">
    <name type="scientific">Panacibacter ginsenosidivorans</name>
    <dbReference type="NCBI Taxonomy" id="1813871"/>
    <lineage>
        <taxon>Bacteria</taxon>
        <taxon>Pseudomonadati</taxon>
        <taxon>Bacteroidota</taxon>
        <taxon>Chitinophagia</taxon>
        <taxon>Chitinophagales</taxon>
        <taxon>Chitinophagaceae</taxon>
        <taxon>Panacibacter</taxon>
    </lineage>
</organism>
<dbReference type="EMBL" id="CP042435">
    <property type="protein sequence ID" value="QEC67793.1"/>
    <property type="molecule type" value="Genomic_DNA"/>
</dbReference>
<accession>A0A5B8VA28</accession>
<protein>
    <submittedName>
        <fullName evidence="2">tRNA (Adenosine(37)-N6)-threonylcarbamoyltransferase complex dimerization subunit type 1 TsaB</fullName>
    </submittedName>
</protein>
<proteinExistence type="predicted"/>
<evidence type="ECO:0000313" key="2">
    <source>
        <dbReference type="EMBL" id="QEC67793.1"/>
    </source>
</evidence>
<dbReference type="AlphaFoldDB" id="A0A5B8VA28"/>
<dbReference type="GO" id="GO:0002949">
    <property type="term" value="P:tRNA threonylcarbamoyladenosine modification"/>
    <property type="evidence" value="ECO:0007669"/>
    <property type="project" value="InterPro"/>
</dbReference>
<feature type="domain" description="Gcp-like" evidence="1">
    <location>
        <begin position="33"/>
        <end position="207"/>
    </location>
</feature>
<dbReference type="Pfam" id="PF00814">
    <property type="entry name" value="TsaD"/>
    <property type="match status" value="1"/>
</dbReference>
<dbReference type="OrthoDB" id="9784166at2"/>
<dbReference type="PANTHER" id="PTHR11735:SF11">
    <property type="entry name" value="TRNA THREONYLCARBAMOYLADENOSINE BIOSYNTHESIS PROTEIN TSAB"/>
    <property type="match status" value="1"/>
</dbReference>
<name>A0A5B8VA28_9BACT</name>
<dbReference type="Gene3D" id="3.30.420.40">
    <property type="match status" value="2"/>
</dbReference>